<dbReference type="InParanoid" id="M4BK13"/>
<keyword evidence="2" id="KW-1185">Reference proteome</keyword>
<organism evidence="1 2">
    <name type="scientific">Hyaloperonospora arabidopsidis (strain Emoy2)</name>
    <name type="common">Downy mildew agent</name>
    <name type="synonym">Peronospora arabidopsidis</name>
    <dbReference type="NCBI Taxonomy" id="559515"/>
    <lineage>
        <taxon>Eukaryota</taxon>
        <taxon>Sar</taxon>
        <taxon>Stramenopiles</taxon>
        <taxon>Oomycota</taxon>
        <taxon>Peronosporomycetes</taxon>
        <taxon>Peronosporales</taxon>
        <taxon>Peronosporaceae</taxon>
        <taxon>Hyaloperonospora</taxon>
    </lineage>
</organism>
<dbReference type="VEuPathDB" id="FungiDB:HpaG806745"/>
<reference evidence="2" key="1">
    <citation type="journal article" date="2010" name="Science">
        <title>Signatures of adaptation to obligate biotrophy in the Hyaloperonospora arabidopsidis genome.</title>
        <authorList>
            <person name="Baxter L."/>
            <person name="Tripathy S."/>
            <person name="Ishaque N."/>
            <person name="Boot N."/>
            <person name="Cabral A."/>
            <person name="Kemen E."/>
            <person name="Thines M."/>
            <person name="Ah-Fong A."/>
            <person name="Anderson R."/>
            <person name="Badejoko W."/>
            <person name="Bittner-Eddy P."/>
            <person name="Boore J.L."/>
            <person name="Chibucos M.C."/>
            <person name="Coates M."/>
            <person name="Dehal P."/>
            <person name="Delehaunty K."/>
            <person name="Dong S."/>
            <person name="Downton P."/>
            <person name="Dumas B."/>
            <person name="Fabro G."/>
            <person name="Fronick C."/>
            <person name="Fuerstenberg S.I."/>
            <person name="Fulton L."/>
            <person name="Gaulin E."/>
            <person name="Govers F."/>
            <person name="Hughes L."/>
            <person name="Humphray S."/>
            <person name="Jiang R.H."/>
            <person name="Judelson H."/>
            <person name="Kamoun S."/>
            <person name="Kyung K."/>
            <person name="Meijer H."/>
            <person name="Minx P."/>
            <person name="Morris P."/>
            <person name="Nelson J."/>
            <person name="Phuntumart V."/>
            <person name="Qutob D."/>
            <person name="Rehmany A."/>
            <person name="Rougon-Cardoso A."/>
            <person name="Ryden P."/>
            <person name="Torto-Alalibo T."/>
            <person name="Studholme D."/>
            <person name="Wang Y."/>
            <person name="Win J."/>
            <person name="Wood J."/>
            <person name="Clifton S.W."/>
            <person name="Rogers J."/>
            <person name="Van den Ackerveken G."/>
            <person name="Jones J.D."/>
            <person name="McDowell J.M."/>
            <person name="Beynon J."/>
            <person name="Tyler B.M."/>
        </authorList>
    </citation>
    <scope>NUCLEOTIDE SEQUENCE [LARGE SCALE GENOMIC DNA]</scope>
    <source>
        <strain evidence="2">Emoy2</strain>
    </source>
</reference>
<evidence type="ECO:0000313" key="1">
    <source>
        <dbReference type="EnsemblProtists" id="HpaP806745"/>
    </source>
</evidence>
<proteinExistence type="predicted"/>
<name>M4BK13_HYAAE</name>
<evidence type="ECO:0000313" key="2">
    <source>
        <dbReference type="Proteomes" id="UP000011713"/>
    </source>
</evidence>
<dbReference type="EnsemblProtists" id="HpaT806745">
    <property type="protein sequence ID" value="HpaP806745"/>
    <property type="gene ID" value="HpaG806745"/>
</dbReference>
<reference evidence="1" key="2">
    <citation type="submission" date="2015-06" db="UniProtKB">
        <authorList>
            <consortium name="EnsemblProtists"/>
        </authorList>
    </citation>
    <scope>IDENTIFICATION</scope>
    <source>
        <strain evidence="1">Emoy2</strain>
    </source>
</reference>
<dbReference type="EMBL" id="JH598337">
    <property type="status" value="NOT_ANNOTATED_CDS"/>
    <property type="molecule type" value="Genomic_DNA"/>
</dbReference>
<protein>
    <submittedName>
        <fullName evidence="1">Uncharacterized protein</fullName>
    </submittedName>
</protein>
<accession>M4BK13</accession>
<dbReference type="HOGENOM" id="CLU_2727646_0_0_1"/>
<dbReference type="AlphaFoldDB" id="M4BK13"/>
<sequence>MYLEGRIISAQAYHLANANSACSFYNIPVCPPPIWILQKNLSKPILPKLKTCLTDKMSRSRLGTDSRTDKPP</sequence>
<dbReference type="Proteomes" id="UP000011713">
    <property type="component" value="Unassembled WGS sequence"/>
</dbReference>